<dbReference type="AlphaFoldDB" id="N6VR31"/>
<dbReference type="EMBL" id="APLQ01000014">
    <property type="protein sequence ID" value="ENO12655.2"/>
    <property type="molecule type" value="Genomic_DNA"/>
</dbReference>
<comment type="catalytic activity">
    <reaction evidence="7">
        <text>adenosine + H2O + H(+) = inosine + NH4(+)</text>
        <dbReference type="Rhea" id="RHEA:24408"/>
        <dbReference type="ChEBI" id="CHEBI:15377"/>
        <dbReference type="ChEBI" id="CHEBI:15378"/>
        <dbReference type="ChEBI" id="CHEBI:16335"/>
        <dbReference type="ChEBI" id="CHEBI:17596"/>
        <dbReference type="ChEBI" id="CHEBI:28938"/>
        <dbReference type="EC" id="3.5.4.4"/>
    </reaction>
    <physiologicalReaction direction="left-to-right" evidence="7">
        <dbReference type="Rhea" id="RHEA:24409"/>
    </physiologicalReaction>
</comment>
<evidence type="ECO:0000256" key="2">
    <source>
        <dbReference type="ARBA" id="ARBA00007353"/>
    </source>
</evidence>
<keyword evidence="3" id="KW-0808">Transferase</keyword>
<dbReference type="OrthoDB" id="4279at2"/>
<dbReference type="HOGENOM" id="CLU_065784_1_1_6"/>
<reference evidence="11 12" key="1">
    <citation type="journal article" date="2013" name="Genome Announc.">
        <title>Genome Sequence of the Polycyclic Aromatic Hydrocarbon-Degrading Bacterium Strain Marinobacter nanhaiticus D15-8WT.</title>
        <authorList>
            <person name="Cui Z."/>
            <person name="Gao W."/>
            <person name="Li Q."/>
            <person name="Xu G."/>
            <person name="Zheng L."/>
        </authorList>
    </citation>
    <scope>NUCLEOTIDE SEQUENCE [LARGE SCALE GENOMIC DNA]</scope>
    <source>
        <strain evidence="11 12">D15-8W</strain>
    </source>
</reference>
<protein>
    <recommendedName>
        <fullName evidence="10">Purine nucleoside phosphorylase</fullName>
    </recommendedName>
</protein>
<dbReference type="GO" id="GO:0005507">
    <property type="term" value="F:copper ion binding"/>
    <property type="evidence" value="ECO:0007669"/>
    <property type="project" value="TreeGrafter"/>
</dbReference>
<evidence type="ECO:0000313" key="11">
    <source>
        <dbReference type="EMBL" id="ENO12655.2"/>
    </source>
</evidence>
<dbReference type="InterPro" id="IPR011324">
    <property type="entry name" value="Cytotoxic_necrot_fac-like_cat"/>
</dbReference>
<dbReference type="GO" id="GO:0017061">
    <property type="term" value="F:S-methyl-5-thioadenosine phosphorylase activity"/>
    <property type="evidence" value="ECO:0007669"/>
    <property type="project" value="UniProtKB-EC"/>
</dbReference>
<evidence type="ECO:0000313" key="12">
    <source>
        <dbReference type="Proteomes" id="UP000013165"/>
    </source>
</evidence>
<dbReference type="Gene3D" id="3.60.140.10">
    <property type="entry name" value="CNF1/YfiH-like putative cysteine hydrolases"/>
    <property type="match status" value="1"/>
</dbReference>
<dbReference type="eggNOG" id="COG1496">
    <property type="taxonomic scope" value="Bacteria"/>
</dbReference>
<dbReference type="Proteomes" id="UP000013165">
    <property type="component" value="Unassembled WGS sequence"/>
</dbReference>
<dbReference type="InterPro" id="IPR038371">
    <property type="entry name" value="Cu_polyphenol_OxRdtase_sf"/>
</dbReference>
<dbReference type="Pfam" id="PF02578">
    <property type="entry name" value="Cu-oxidase_4"/>
    <property type="match status" value="1"/>
</dbReference>
<dbReference type="PANTHER" id="PTHR30616:SF2">
    <property type="entry name" value="PURINE NUCLEOSIDE PHOSPHORYLASE LACC1"/>
    <property type="match status" value="1"/>
</dbReference>
<comment type="similarity">
    <text evidence="2 10">Belongs to the purine nucleoside phosphorylase YfiH/LACC1 family.</text>
</comment>
<dbReference type="PATRIC" id="fig|626887.3.peg.2928"/>
<name>N6VR31_9GAMM</name>
<sequence length="249" mass="26345">MPVSLPLIIPDWPAPANVRAAISTREGGLSLAPYDSLNLGGHVNDAPAAVAANRERLAGEVGLPVDALGWINQVHSDRVVALPGGAGKQADASVAHERYRACAILTADCLPVLFCSSSESIVAAAHAGWRGLAAGVLENTLATFSNPSTVMVWLGPAIGPDAFEVGSEVREAFLGRHREAGQAFKPSPKRENHYLADIYELARIRIAAAGVHPENIHGGGFCTVSDGARFFSYRRDGETGRMASLIWME</sequence>
<evidence type="ECO:0000256" key="4">
    <source>
        <dbReference type="ARBA" id="ARBA00022723"/>
    </source>
</evidence>
<comment type="caution">
    <text evidence="11">The sequence shown here is derived from an EMBL/GenBank/DDBJ whole genome shotgun (WGS) entry which is preliminary data.</text>
</comment>
<proteinExistence type="inferred from homology"/>
<keyword evidence="5" id="KW-0378">Hydrolase</keyword>
<evidence type="ECO:0000256" key="9">
    <source>
        <dbReference type="ARBA" id="ARBA00049893"/>
    </source>
</evidence>
<dbReference type="CDD" id="cd16833">
    <property type="entry name" value="YfiH"/>
    <property type="match status" value="1"/>
</dbReference>
<dbReference type="NCBIfam" id="TIGR00726">
    <property type="entry name" value="peptidoglycan editing factor PgeF"/>
    <property type="match status" value="1"/>
</dbReference>
<comment type="catalytic activity">
    <reaction evidence="9">
        <text>S-methyl-5'-thioadenosine + phosphate = 5-(methylsulfanyl)-alpha-D-ribose 1-phosphate + adenine</text>
        <dbReference type="Rhea" id="RHEA:11852"/>
        <dbReference type="ChEBI" id="CHEBI:16708"/>
        <dbReference type="ChEBI" id="CHEBI:17509"/>
        <dbReference type="ChEBI" id="CHEBI:43474"/>
        <dbReference type="ChEBI" id="CHEBI:58533"/>
        <dbReference type="EC" id="2.4.2.28"/>
    </reaction>
    <physiologicalReaction direction="left-to-right" evidence="9">
        <dbReference type="Rhea" id="RHEA:11853"/>
    </physiologicalReaction>
</comment>
<dbReference type="SUPFAM" id="SSF64438">
    <property type="entry name" value="CNF1/YfiH-like putative cysteine hydrolases"/>
    <property type="match status" value="1"/>
</dbReference>
<evidence type="ECO:0000256" key="6">
    <source>
        <dbReference type="ARBA" id="ARBA00022833"/>
    </source>
</evidence>
<comment type="catalytic activity">
    <reaction evidence="8">
        <text>adenosine + phosphate = alpha-D-ribose 1-phosphate + adenine</text>
        <dbReference type="Rhea" id="RHEA:27642"/>
        <dbReference type="ChEBI" id="CHEBI:16335"/>
        <dbReference type="ChEBI" id="CHEBI:16708"/>
        <dbReference type="ChEBI" id="CHEBI:43474"/>
        <dbReference type="ChEBI" id="CHEBI:57720"/>
        <dbReference type="EC" id="2.4.2.1"/>
    </reaction>
    <physiologicalReaction direction="left-to-right" evidence="8">
        <dbReference type="Rhea" id="RHEA:27643"/>
    </physiologicalReaction>
</comment>
<keyword evidence="12" id="KW-1185">Reference proteome</keyword>
<accession>N6VR31</accession>
<keyword evidence="6" id="KW-0862">Zinc</keyword>
<dbReference type="InterPro" id="IPR003730">
    <property type="entry name" value="Cu_polyphenol_OxRdtase"/>
</dbReference>
<comment type="catalytic activity">
    <reaction evidence="1">
        <text>inosine + phosphate = alpha-D-ribose 1-phosphate + hypoxanthine</text>
        <dbReference type="Rhea" id="RHEA:27646"/>
        <dbReference type="ChEBI" id="CHEBI:17368"/>
        <dbReference type="ChEBI" id="CHEBI:17596"/>
        <dbReference type="ChEBI" id="CHEBI:43474"/>
        <dbReference type="ChEBI" id="CHEBI:57720"/>
        <dbReference type="EC" id="2.4.2.1"/>
    </reaction>
    <physiologicalReaction direction="left-to-right" evidence="1">
        <dbReference type="Rhea" id="RHEA:27647"/>
    </physiologicalReaction>
</comment>
<evidence type="ECO:0000256" key="8">
    <source>
        <dbReference type="ARBA" id="ARBA00048968"/>
    </source>
</evidence>
<dbReference type="PANTHER" id="PTHR30616">
    <property type="entry name" value="UNCHARACTERIZED PROTEIN YFIH"/>
    <property type="match status" value="1"/>
</dbReference>
<evidence type="ECO:0000256" key="10">
    <source>
        <dbReference type="RuleBase" id="RU361274"/>
    </source>
</evidence>
<evidence type="ECO:0000256" key="3">
    <source>
        <dbReference type="ARBA" id="ARBA00022679"/>
    </source>
</evidence>
<evidence type="ECO:0000256" key="7">
    <source>
        <dbReference type="ARBA" id="ARBA00047989"/>
    </source>
</evidence>
<keyword evidence="4" id="KW-0479">Metal-binding</keyword>
<organism evidence="11 12">
    <name type="scientific">Marinobacter nanhaiticus D15-8W</name>
    <dbReference type="NCBI Taxonomy" id="626887"/>
    <lineage>
        <taxon>Bacteria</taxon>
        <taxon>Pseudomonadati</taxon>
        <taxon>Pseudomonadota</taxon>
        <taxon>Gammaproteobacteria</taxon>
        <taxon>Pseudomonadales</taxon>
        <taxon>Marinobacteraceae</taxon>
        <taxon>Marinobacter</taxon>
    </lineage>
</organism>
<dbReference type="STRING" id="626887.J057_14675"/>
<gene>
    <name evidence="11" type="primary">pgeF</name>
    <name evidence="11" type="ORF">J057_14675</name>
</gene>
<evidence type="ECO:0000256" key="5">
    <source>
        <dbReference type="ARBA" id="ARBA00022801"/>
    </source>
</evidence>
<evidence type="ECO:0000256" key="1">
    <source>
        <dbReference type="ARBA" id="ARBA00000553"/>
    </source>
</evidence>
<dbReference type="GO" id="GO:0016787">
    <property type="term" value="F:hydrolase activity"/>
    <property type="evidence" value="ECO:0007669"/>
    <property type="project" value="UniProtKB-KW"/>
</dbReference>